<proteinExistence type="predicted"/>
<dbReference type="EMBL" id="BPLR01016146">
    <property type="protein sequence ID" value="GIY81615.1"/>
    <property type="molecule type" value="Genomic_DNA"/>
</dbReference>
<gene>
    <name evidence="1" type="ORF">CEXT_591541</name>
</gene>
<accession>A0AAV4WJQ1</accession>
<dbReference type="Proteomes" id="UP001054945">
    <property type="component" value="Unassembled WGS sequence"/>
</dbReference>
<name>A0AAV4WJQ1_CAEEX</name>
<dbReference type="AlphaFoldDB" id="A0AAV4WJQ1"/>
<sequence length="109" mass="12624">MHGFCARKGGEEDLRKRGCSGPLYRRGRGKAKVDELRRGRQWVVVCQTRWSSIRRTLFFGSKKKEFSMDRLPEKKKDYISSYPPENVPEGRCSRCGGEQLEVCLLPRPC</sequence>
<keyword evidence="2" id="KW-1185">Reference proteome</keyword>
<evidence type="ECO:0000313" key="1">
    <source>
        <dbReference type="EMBL" id="GIY81615.1"/>
    </source>
</evidence>
<protein>
    <submittedName>
        <fullName evidence="1">Uncharacterized protein</fullName>
    </submittedName>
</protein>
<reference evidence="1 2" key="1">
    <citation type="submission" date="2021-06" db="EMBL/GenBank/DDBJ databases">
        <title>Caerostris extrusa draft genome.</title>
        <authorList>
            <person name="Kono N."/>
            <person name="Arakawa K."/>
        </authorList>
    </citation>
    <scope>NUCLEOTIDE SEQUENCE [LARGE SCALE GENOMIC DNA]</scope>
</reference>
<comment type="caution">
    <text evidence="1">The sequence shown here is derived from an EMBL/GenBank/DDBJ whole genome shotgun (WGS) entry which is preliminary data.</text>
</comment>
<evidence type="ECO:0000313" key="2">
    <source>
        <dbReference type="Proteomes" id="UP001054945"/>
    </source>
</evidence>
<organism evidence="1 2">
    <name type="scientific">Caerostris extrusa</name>
    <name type="common">Bark spider</name>
    <name type="synonym">Caerostris bankana</name>
    <dbReference type="NCBI Taxonomy" id="172846"/>
    <lineage>
        <taxon>Eukaryota</taxon>
        <taxon>Metazoa</taxon>
        <taxon>Ecdysozoa</taxon>
        <taxon>Arthropoda</taxon>
        <taxon>Chelicerata</taxon>
        <taxon>Arachnida</taxon>
        <taxon>Araneae</taxon>
        <taxon>Araneomorphae</taxon>
        <taxon>Entelegynae</taxon>
        <taxon>Araneoidea</taxon>
        <taxon>Araneidae</taxon>
        <taxon>Caerostris</taxon>
    </lineage>
</organism>